<accession>Q54WF5</accession>
<gene>
    <name evidence="4" type="ORF">DDB_G0279683</name>
</gene>
<dbReference type="Proteomes" id="UP000002195">
    <property type="component" value="Unassembled WGS sequence"/>
</dbReference>
<dbReference type="KEGG" id="ddi:DDB_G0279683"/>
<feature type="transmembrane region" description="Helical" evidence="2">
    <location>
        <begin position="7"/>
        <end position="24"/>
    </location>
</feature>
<dbReference type="dictyBase" id="DDB_G0279683"/>
<keyword evidence="2" id="KW-0472">Membrane</keyword>
<dbReference type="PaxDb" id="44689-DDB0233187"/>
<keyword evidence="2" id="KW-0812">Transmembrane</keyword>
<protein>
    <recommendedName>
        <fullName evidence="3">NAD-dependent epimerase/dehydratase domain-containing protein</fullName>
    </recommendedName>
</protein>
<dbReference type="PANTHER" id="PTHR14097:SF8">
    <property type="entry name" value="NAD(P)-BINDING DOMAIN-CONTAINING PROTEIN"/>
    <property type="match status" value="1"/>
</dbReference>
<keyword evidence="5" id="KW-1185">Reference proteome</keyword>
<proteinExistence type="predicted"/>
<sequence>MNFLKKRYFIIILIISYIIYLNNIEIEDNIFNMENNQINNNNNNSNNKIRAIITGASGMIGEGVVQNAIESDEVEKILIVGRRESGFKNEKVKEILHNDLSNLTNIQNEFIGYNSVYFCAGISSVGVDNETYHKISYDMPMEMLRKVELVNNIKSKDDNNFTFIYVTGSGTNENSWSNWARVKAKTENHIIASNFNKTFAFRPGFIQPNIPGLKNAYKMYKYIGWLYPIGRSISQNGFITLREISQAMVKASTNGYKSNIINGSDIVKLARS</sequence>
<keyword evidence="2" id="KW-1133">Transmembrane helix</keyword>
<name>Q54WF5_DICDI</name>
<dbReference type="GO" id="GO:0005737">
    <property type="term" value="C:cytoplasm"/>
    <property type="evidence" value="ECO:0000318"/>
    <property type="project" value="GO_Central"/>
</dbReference>
<dbReference type="STRING" id="44689.Q54WF5"/>
<dbReference type="InterPro" id="IPR001509">
    <property type="entry name" value="Epimerase_deHydtase"/>
</dbReference>
<organism evidence="4 5">
    <name type="scientific">Dictyostelium discoideum</name>
    <name type="common">Social amoeba</name>
    <dbReference type="NCBI Taxonomy" id="44689"/>
    <lineage>
        <taxon>Eukaryota</taxon>
        <taxon>Amoebozoa</taxon>
        <taxon>Evosea</taxon>
        <taxon>Eumycetozoa</taxon>
        <taxon>Dictyostelia</taxon>
        <taxon>Dictyosteliales</taxon>
        <taxon>Dictyosteliaceae</taxon>
        <taxon>Dictyostelium</taxon>
    </lineage>
</organism>
<dbReference type="FunCoup" id="Q54WF5">
    <property type="interactions" value="1"/>
</dbReference>
<dbReference type="HOGENOM" id="CLU_071330_5_2_1"/>
<dbReference type="SUPFAM" id="SSF51735">
    <property type="entry name" value="NAD(P)-binding Rossmann-fold domains"/>
    <property type="match status" value="1"/>
</dbReference>
<evidence type="ECO:0000313" key="4">
    <source>
        <dbReference type="EMBL" id="EAL67616.1"/>
    </source>
</evidence>
<dbReference type="VEuPathDB" id="AmoebaDB:DDB_G0279683"/>
<feature type="domain" description="NAD-dependent epimerase/dehydratase" evidence="3">
    <location>
        <begin position="52"/>
        <end position="134"/>
    </location>
</feature>
<evidence type="ECO:0000256" key="2">
    <source>
        <dbReference type="SAM" id="Phobius"/>
    </source>
</evidence>
<dbReference type="InterPro" id="IPR036291">
    <property type="entry name" value="NAD(P)-bd_dom_sf"/>
</dbReference>
<dbReference type="OMA" id="YYKYIGW"/>
<comment type="subcellular location">
    <subcellularLocation>
        <location evidence="1">Membrane</location>
    </subcellularLocation>
</comment>
<evidence type="ECO:0000256" key="1">
    <source>
        <dbReference type="ARBA" id="ARBA00004370"/>
    </source>
</evidence>
<evidence type="ECO:0000313" key="5">
    <source>
        <dbReference type="Proteomes" id="UP000002195"/>
    </source>
</evidence>
<evidence type="ECO:0000259" key="3">
    <source>
        <dbReference type="Pfam" id="PF01370"/>
    </source>
</evidence>
<reference evidence="4 5" key="1">
    <citation type="journal article" date="2005" name="Nature">
        <title>The genome of the social amoeba Dictyostelium discoideum.</title>
        <authorList>
            <consortium name="The Dictyostelium discoideum Sequencing Consortium"/>
            <person name="Eichinger L."/>
            <person name="Pachebat J.A."/>
            <person name="Glockner G."/>
            <person name="Rajandream M.A."/>
            <person name="Sucgang R."/>
            <person name="Berriman M."/>
            <person name="Song J."/>
            <person name="Olsen R."/>
            <person name="Szafranski K."/>
            <person name="Xu Q."/>
            <person name="Tunggal B."/>
            <person name="Kummerfeld S."/>
            <person name="Madera M."/>
            <person name="Konfortov B.A."/>
            <person name="Rivero F."/>
            <person name="Bankier A.T."/>
            <person name="Lehmann R."/>
            <person name="Hamlin N."/>
            <person name="Davies R."/>
            <person name="Gaudet P."/>
            <person name="Fey P."/>
            <person name="Pilcher K."/>
            <person name="Chen G."/>
            <person name="Saunders D."/>
            <person name="Sodergren E."/>
            <person name="Davis P."/>
            <person name="Kerhornou A."/>
            <person name="Nie X."/>
            <person name="Hall N."/>
            <person name="Anjard C."/>
            <person name="Hemphill L."/>
            <person name="Bason N."/>
            <person name="Farbrother P."/>
            <person name="Desany B."/>
            <person name="Just E."/>
            <person name="Morio T."/>
            <person name="Rost R."/>
            <person name="Churcher C."/>
            <person name="Cooper J."/>
            <person name="Haydock S."/>
            <person name="van Driessche N."/>
            <person name="Cronin A."/>
            <person name="Goodhead I."/>
            <person name="Muzny D."/>
            <person name="Mourier T."/>
            <person name="Pain A."/>
            <person name="Lu M."/>
            <person name="Harper D."/>
            <person name="Lindsay R."/>
            <person name="Hauser H."/>
            <person name="James K."/>
            <person name="Quiles M."/>
            <person name="Madan Babu M."/>
            <person name="Saito T."/>
            <person name="Buchrieser C."/>
            <person name="Wardroper A."/>
            <person name="Felder M."/>
            <person name="Thangavelu M."/>
            <person name="Johnson D."/>
            <person name="Knights A."/>
            <person name="Loulseged H."/>
            <person name="Mungall K."/>
            <person name="Oliver K."/>
            <person name="Price C."/>
            <person name="Quail M.A."/>
            <person name="Urushihara H."/>
            <person name="Hernandez J."/>
            <person name="Rabbinowitsch E."/>
            <person name="Steffen D."/>
            <person name="Sanders M."/>
            <person name="Ma J."/>
            <person name="Kohara Y."/>
            <person name="Sharp S."/>
            <person name="Simmonds M."/>
            <person name="Spiegler S."/>
            <person name="Tivey A."/>
            <person name="Sugano S."/>
            <person name="White B."/>
            <person name="Walker D."/>
            <person name="Woodward J."/>
            <person name="Winckler T."/>
            <person name="Tanaka Y."/>
            <person name="Shaulsky G."/>
            <person name="Schleicher M."/>
            <person name="Weinstock G."/>
            <person name="Rosenthal A."/>
            <person name="Cox E.C."/>
            <person name="Chisholm R.L."/>
            <person name="Gibbs R."/>
            <person name="Loomis W.F."/>
            <person name="Platzer M."/>
            <person name="Kay R.R."/>
            <person name="Williams J."/>
            <person name="Dear P.H."/>
            <person name="Noegel A.A."/>
            <person name="Barrell B."/>
            <person name="Kuspa A."/>
        </authorList>
    </citation>
    <scope>NUCLEOTIDE SEQUENCE [LARGE SCALE GENOMIC DNA]</scope>
    <source>
        <strain evidence="4 5">AX4</strain>
    </source>
</reference>
<dbReference type="SMR" id="Q54WF5"/>
<comment type="caution">
    <text evidence="4">The sequence shown here is derived from an EMBL/GenBank/DDBJ whole genome shotgun (WGS) entry which is preliminary data.</text>
</comment>
<dbReference type="Pfam" id="PF01370">
    <property type="entry name" value="Epimerase"/>
    <property type="match status" value="1"/>
</dbReference>
<dbReference type="EMBL" id="AAFI02000032">
    <property type="protein sequence ID" value="EAL67616.1"/>
    <property type="molecule type" value="Genomic_DNA"/>
</dbReference>
<dbReference type="GO" id="GO:0016020">
    <property type="term" value="C:membrane"/>
    <property type="evidence" value="ECO:0007669"/>
    <property type="project" value="UniProtKB-SubCell"/>
</dbReference>
<dbReference type="PhylomeDB" id="Q54WF5"/>
<dbReference type="eggNOG" id="ENOG502S03H">
    <property type="taxonomic scope" value="Eukaryota"/>
</dbReference>
<dbReference type="GO" id="GO:0004029">
    <property type="term" value="F:aldehyde dehydrogenase (NAD+) activity"/>
    <property type="evidence" value="ECO:0000318"/>
    <property type="project" value="GO_Central"/>
</dbReference>
<dbReference type="GeneID" id="8622173"/>
<dbReference type="AlphaFoldDB" id="Q54WF5"/>
<dbReference type="PANTHER" id="PTHR14097">
    <property type="entry name" value="OXIDOREDUCTASE HTATIP2"/>
    <property type="match status" value="1"/>
</dbReference>
<dbReference type="Gene3D" id="3.40.50.720">
    <property type="entry name" value="NAD(P)-binding Rossmann-like Domain"/>
    <property type="match status" value="1"/>
</dbReference>
<dbReference type="RefSeq" id="XP_641598.1">
    <property type="nucleotide sequence ID" value="XM_636506.1"/>
</dbReference>
<dbReference type="InParanoid" id="Q54WF5"/>